<dbReference type="Gene3D" id="3.30.2350.20">
    <property type="entry name" value="TruD, catalytic domain"/>
    <property type="match status" value="2"/>
</dbReference>
<feature type="compositionally biased region" description="Basic and acidic residues" evidence="3">
    <location>
        <begin position="196"/>
        <end position="218"/>
    </location>
</feature>
<evidence type="ECO:0000256" key="1">
    <source>
        <dbReference type="ARBA" id="ARBA00007953"/>
    </source>
</evidence>
<dbReference type="Proteomes" id="UP000037035">
    <property type="component" value="Unassembled WGS sequence"/>
</dbReference>
<dbReference type="VEuPathDB" id="FungiDB:VP01_2033g2"/>
<feature type="compositionally biased region" description="Basic and acidic residues" evidence="3">
    <location>
        <begin position="147"/>
        <end position="156"/>
    </location>
</feature>
<feature type="region of interest" description="Disordered" evidence="3">
    <location>
        <begin position="1"/>
        <end position="51"/>
    </location>
</feature>
<dbReference type="AlphaFoldDB" id="A0A0L6VB34"/>
<dbReference type="CDD" id="cd02576">
    <property type="entry name" value="PseudoU_synth_ScPUS7"/>
    <property type="match status" value="1"/>
</dbReference>
<keyword evidence="6" id="KW-1185">Reference proteome</keyword>
<feature type="region of interest" description="Disordered" evidence="3">
    <location>
        <begin position="141"/>
        <end position="171"/>
    </location>
</feature>
<feature type="region of interest" description="Disordered" evidence="3">
    <location>
        <begin position="800"/>
        <end position="835"/>
    </location>
</feature>
<dbReference type="GO" id="GO:0001522">
    <property type="term" value="P:pseudouridine synthesis"/>
    <property type="evidence" value="ECO:0007669"/>
    <property type="project" value="InterPro"/>
</dbReference>
<comment type="similarity">
    <text evidence="1">Belongs to the pseudouridine synthase TruD family.</text>
</comment>
<feature type="compositionally biased region" description="Basic and acidic residues" evidence="3">
    <location>
        <begin position="13"/>
        <end position="31"/>
    </location>
</feature>
<keyword evidence="2" id="KW-0413">Isomerase</keyword>
<organism evidence="5 6">
    <name type="scientific">Puccinia sorghi</name>
    <dbReference type="NCBI Taxonomy" id="27349"/>
    <lineage>
        <taxon>Eukaryota</taxon>
        <taxon>Fungi</taxon>
        <taxon>Dikarya</taxon>
        <taxon>Basidiomycota</taxon>
        <taxon>Pucciniomycotina</taxon>
        <taxon>Pucciniomycetes</taxon>
        <taxon>Pucciniales</taxon>
        <taxon>Pucciniaceae</taxon>
        <taxon>Puccinia</taxon>
    </lineage>
</organism>
<feature type="domain" description="TRUD" evidence="4">
    <location>
        <begin position="459"/>
        <end position="728"/>
    </location>
</feature>
<evidence type="ECO:0000313" key="6">
    <source>
        <dbReference type="Proteomes" id="UP000037035"/>
    </source>
</evidence>
<dbReference type="InterPro" id="IPR042214">
    <property type="entry name" value="TruD_catalytic"/>
</dbReference>
<dbReference type="NCBIfam" id="TIGR00094">
    <property type="entry name" value="tRNA_TruD_broad"/>
    <property type="match status" value="1"/>
</dbReference>
<dbReference type="SUPFAM" id="SSF55120">
    <property type="entry name" value="Pseudouridine synthase"/>
    <property type="match status" value="1"/>
</dbReference>
<feature type="region of interest" description="Disordered" evidence="3">
    <location>
        <begin position="196"/>
        <end position="269"/>
    </location>
</feature>
<accession>A0A0L6VB34</accession>
<comment type="caution">
    <text evidence="5">The sequence shown here is derived from an EMBL/GenBank/DDBJ whole genome shotgun (WGS) entry which is preliminary data.</text>
</comment>
<name>A0A0L6VB34_9BASI</name>
<feature type="compositionally biased region" description="Basic and acidic residues" evidence="3">
    <location>
        <begin position="800"/>
        <end position="820"/>
    </location>
</feature>
<dbReference type="InterPro" id="IPR001656">
    <property type="entry name" value="PsdUridine_synth_TruD"/>
</dbReference>
<sequence>MSDTVDQNIRSPGTEEKSDEHIPSGEKRKLSDANPHAVQASSKKSRSTLSEVELGQKQEITALAASIDCENSKPVEAELKQADSGKTLLDSIDMTQTCLSEHQVGISKYINPNLPTFSAILKHRFTDFMVHEVNNSDQVIHLNDIGDPSKDRKSDPVPEPPKPKAQNFNEWPENASEKLLEILSQEKLMALKSFVEHGPSEKGRKSGKNKPERPHLKSDTTSNPGIALLEDKDSENRSPNQVGDPLKEEDLLSPNSIPTSIISDPIDSKDQRKKFHQAIRQVFQGRLITEHKELEGETSAIEISWNRPGKNSERRPKQVDTNPPYIHFTLQKTNRETQDALSIISYNLRCNVSKDLAISGTKDKRSVSCQRVSLKRGKRTVEDVWASLNNIRRNQKSDMGITFTQRGDKGIRVGDFTYETAPLKLGELNGNRFTVVLRDVNPTEPEILKDAVKTLSTHGFLNYFGMQRFGTTSVGTHIVGLSLLQANWELAIDLIMRKKLGESQDSELARSLWEEKKDAKAALNLMPRRCVAESGMLTFIQIVVLQFFSKQAGKTDKCGALASVSDEISSIPKNLKMMYIHAYQSYIWNTILSRRVELYGCDKPVIGDLVQLDQGKAPAPIEDEEVFDTIVDSETKNKPNNLPSVKVLKTLEDCQAFTIYDVVLPLVGYNIIYPANELGDQYLKIIRQDGLDPDKLYRSQAVESSNTFASLDNSEYSMGGTYRKILHLPRDVQSQVYEYEDPDLPLSQADEDNLLGFELPSLREWTDESREQKKNLALKVEFTLGSSAYATMALREILKSDTGKEAQSRMTQRMRERMLPKPDPSAQQPSSASSS</sequence>
<dbReference type="InterPro" id="IPR020103">
    <property type="entry name" value="PsdUridine_synth_cat_dom_sf"/>
</dbReference>
<gene>
    <name evidence="5" type="ORF">VP01_2033g2</name>
</gene>
<proteinExistence type="inferred from homology"/>
<dbReference type="InterPro" id="IPR011760">
    <property type="entry name" value="PsdUridine_synth_TruD_insert"/>
</dbReference>
<dbReference type="STRING" id="27349.A0A0L6VB34"/>
<evidence type="ECO:0000256" key="2">
    <source>
        <dbReference type="ARBA" id="ARBA00023235"/>
    </source>
</evidence>
<dbReference type="GO" id="GO:0003723">
    <property type="term" value="F:RNA binding"/>
    <property type="evidence" value="ECO:0007669"/>
    <property type="project" value="InterPro"/>
</dbReference>
<protein>
    <recommendedName>
        <fullName evidence="4">TRUD domain-containing protein</fullName>
    </recommendedName>
</protein>
<dbReference type="GO" id="GO:0009982">
    <property type="term" value="F:pseudouridine synthase activity"/>
    <property type="evidence" value="ECO:0007669"/>
    <property type="project" value="InterPro"/>
</dbReference>
<feature type="compositionally biased region" description="Low complexity" evidence="3">
    <location>
        <begin position="824"/>
        <end position="835"/>
    </location>
</feature>
<dbReference type="Pfam" id="PF01142">
    <property type="entry name" value="TruD"/>
    <property type="match status" value="1"/>
</dbReference>
<dbReference type="PIRSF" id="PIRSF037016">
    <property type="entry name" value="Pseudouridin_synth_euk_prd"/>
    <property type="match status" value="1"/>
</dbReference>
<feature type="compositionally biased region" description="Polar residues" evidence="3">
    <location>
        <begin position="39"/>
        <end position="50"/>
    </location>
</feature>
<dbReference type="EMBL" id="LAVV01006875">
    <property type="protein sequence ID" value="KNZ57948.1"/>
    <property type="molecule type" value="Genomic_DNA"/>
</dbReference>
<dbReference type="OrthoDB" id="447290at2759"/>
<reference evidence="5 6" key="1">
    <citation type="submission" date="2015-08" db="EMBL/GenBank/DDBJ databases">
        <title>Next Generation Sequencing and Analysis of the Genome of Puccinia sorghi L Schw, the Causal Agent of Maize Common Rust.</title>
        <authorList>
            <person name="Rochi L."/>
            <person name="Burguener G."/>
            <person name="Darino M."/>
            <person name="Turjanski A."/>
            <person name="Kreff E."/>
            <person name="Dieguez M.J."/>
            <person name="Sacco F."/>
        </authorList>
    </citation>
    <scope>NUCLEOTIDE SEQUENCE [LARGE SCALE GENOMIC DNA]</scope>
    <source>
        <strain evidence="5 6">RO10H11247</strain>
    </source>
</reference>
<feature type="compositionally biased region" description="Polar residues" evidence="3">
    <location>
        <begin position="1"/>
        <end position="11"/>
    </location>
</feature>
<dbReference type="PANTHER" id="PTHR13326">
    <property type="entry name" value="TRNA PSEUDOURIDINE SYNTHASE D"/>
    <property type="match status" value="1"/>
</dbReference>
<evidence type="ECO:0000313" key="5">
    <source>
        <dbReference type="EMBL" id="KNZ57948.1"/>
    </source>
</evidence>
<dbReference type="GO" id="GO:0005634">
    <property type="term" value="C:nucleus"/>
    <property type="evidence" value="ECO:0007669"/>
    <property type="project" value="TreeGrafter"/>
</dbReference>
<dbReference type="PROSITE" id="PS50984">
    <property type="entry name" value="TRUD"/>
    <property type="match status" value="1"/>
</dbReference>
<dbReference type="PANTHER" id="PTHR13326:SF21">
    <property type="entry name" value="PSEUDOURIDYLATE SYNTHASE PUS7L"/>
    <property type="match status" value="1"/>
</dbReference>
<evidence type="ECO:0000256" key="3">
    <source>
        <dbReference type="SAM" id="MobiDB-lite"/>
    </source>
</evidence>
<evidence type="ECO:0000259" key="4">
    <source>
        <dbReference type="PROSITE" id="PS50984"/>
    </source>
</evidence>
<feature type="compositionally biased region" description="Low complexity" evidence="3">
    <location>
        <begin position="253"/>
        <end position="265"/>
    </location>
</feature>